<feature type="transmembrane region" description="Helical" evidence="1">
    <location>
        <begin position="45"/>
        <end position="68"/>
    </location>
</feature>
<dbReference type="EMBL" id="MFLF01000013">
    <property type="protein sequence ID" value="OGG59646.1"/>
    <property type="molecule type" value="Genomic_DNA"/>
</dbReference>
<comment type="caution">
    <text evidence="2">The sequence shown here is derived from an EMBL/GenBank/DDBJ whole genome shotgun (WGS) entry which is preliminary data.</text>
</comment>
<keyword evidence="1" id="KW-0472">Membrane</keyword>
<evidence type="ECO:0000256" key="1">
    <source>
        <dbReference type="SAM" id="Phobius"/>
    </source>
</evidence>
<keyword evidence="1" id="KW-0812">Transmembrane</keyword>
<dbReference type="STRING" id="1798492.A3C89_00315"/>
<gene>
    <name evidence="2" type="ORF">A3C89_00315</name>
</gene>
<proteinExistence type="predicted"/>
<evidence type="ECO:0000313" key="2">
    <source>
        <dbReference type="EMBL" id="OGG59646.1"/>
    </source>
</evidence>
<reference evidence="2 3" key="1">
    <citation type="journal article" date="2016" name="Nat. Commun.">
        <title>Thousands of microbial genomes shed light on interconnected biogeochemical processes in an aquifer system.</title>
        <authorList>
            <person name="Anantharaman K."/>
            <person name="Brown C.T."/>
            <person name="Hug L.A."/>
            <person name="Sharon I."/>
            <person name="Castelle C.J."/>
            <person name="Probst A.J."/>
            <person name="Thomas B.C."/>
            <person name="Singh A."/>
            <person name="Wilkins M.J."/>
            <person name="Karaoz U."/>
            <person name="Brodie E.L."/>
            <person name="Williams K.H."/>
            <person name="Hubbard S.S."/>
            <person name="Banfield J.F."/>
        </authorList>
    </citation>
    <scope>NUCLEOTIDE SEQUENCE [LARGE SCALE GENOMIC DNA]</scope>
</reference>
<dbReference type="Proteomes" id="UP000178794">
    <property type="component" value="Unassembled WGS sequence"/>
</dbReference>
<accession>A0A1F6DE48</accession>
<keyword evidence="1" id="KW-1133">Transmembrane helix</keyword>
<dbReference type="AlphaFoldDB" id="A0A1F6DE48"/>
<feature type="transmembrane region" description="Helical" evidence="1">
    <location>
        <begin position="80"/>
        <end position="98"/>
    </location>
</feature>
<evidence type="ECO:0000313" key="3">
    <source>
        <dbReference type="Proteomes" id="UP000178794"/>
    </source>
</evidence>
<protein>
    <submittedName>
        <fullName evidence="2">Uncharacterized protein</fullName>
    </submittedName>
</protein>
<sequence>MRTTTHTTILSWQAVVTTWLYALCGAQLYMMMLARLFGGVWFPPVFSFLEVTEPVLTATFFTALIIAYRFDTQAARRRMTMLGFACGCLLIVIANMNYRLTIFAPSPLIGYFYVVVSILGAVFLLTTFIAYRRMILQYRRRQFKKTVL</sequence>
<feature type="transmembrane region" description="Helical" evidence="1">
    <location>
        <begin position="110"/>
        <end position="131"/>
    </location>
</feature>
<organism evidence="2 3">
    <name type="scientific">Candidatus Kaiserbacteria bacterium RIFCSPHIGHO2_02_FULL_50_50</name>
    <dbReference type="NCBI Taxonomy" id="1798492"/>
    <lineage>
        <taxon>Bacteria</taxon>
        <taxon>Candidatus Kaiseribacteriota</taxon>
    </lineage>
</organism>
<name>A0A1F6DE48_9BACT</name>
<feature type="transmembrane region" description="Helical" evidence="1">
    <location>
        <begin position="12"/>
        <end position="33"/>
    </location>
</feature>